<dbReference type="Gene3D" id="3.30.200.20">
    <property type="entry name" value="Phosphorylase Kinase, domain 1"/>
    <property type="match status" value="1"/>
</dbReference>
<dbReference type="RefSeq" id="WP_146458574.1">
    <property type="nucleotide sequence ID" value="NZ_SJPW01000004.1"/>
</dbReference>
<keyword evidence="1 7" id="KW-0808">Transferase</keyword>
<feature type="domain" description="Protein kinase" evidence="6">
    <location>
        <begin position="119"/>
        <end position="391"/>
    </location>
</feature>
<dbReference type="InterPro" id="IPR011009">
    <property type="entry name" value="Kinase-like_dom_sf"/>
</dbReference>
<dbReference type="GO" id="GO:0004674">
    <property type="term" value="F:protein serine/threonine kinase activity"/>
    <property type="evidence" value="ECO:0007669"/>
    <property type="project" value="UniProtKB-EC"/>
</dbReference>
<keyword evidence="4 5" id="KW-0067">ATP-binding</keyword>
<dbReference type="SMART" id="SM00220">
    <property type="entry name" value="S_TKc"/>
    <property type="match status" value="1"/>
</dbReference>
<proteinExistence type="predicted"/>
<evidence type="ECO:0000256" key="3">
    <source>
        <dbReference type="ARBA" id="ARBA00022777"/>
    </source>
</evidence>
<name>A0A5C6F3H1_9BACT</name>
<protein>
    <submittedName>
        <fullName evidence="7">Serine/threonine-protein kinase PrkC</fullName>
        <ecNumber evidence="7">2.7.11.1</ecNumber>
    </submittedName>
</protein>
<gene>
    <name evidence="7" type="primary">prkC_18</name>
    <name evidence="7" type="ORF">Poly51_30560</name>
</gene>
<dbReference type="SUPFAM" id="SSF56112">
    <property type="entry name" value="Protein kinase-like (PK-like)"/>
    <property type="match status" value="1"/>
</dbReference>
<sequence length="650" mass="71491">MNPDDRIDFEDLPSDQMLFVNRCCDQFEETWQRDGAASLSMFLDSLECSDARTHLILQRELSVLDAQYRKSLGVEVSIKDYSAWCKSLTKADLDEITRAVSQTTNVADRLHEGQRVGDYVIEMCIGRGGMGQVYRARHELMGRKVAIKVLLQQTSQDPQARRRFEREVQSVAAMSHPNVLTAFDARDADGMLCLVTEWIDGQTLADRVRETGSLSVTEAIDLCDQAASGLQYAHESGFIHRDVKPSNLLVDAAGNLKVLDLGLAKLRQNLDGAVPSDRPHDDVLTKSHHIMGTAEFLSPEQARFPDQVDVQSDIYSLGCTLFFLITGNPPYCGDSPLDTVLSHIESETPSLARSNEDAPVPAALVDLVQSMMAKDPADRPRSMTEVRLRFAELQNHSPSPLAMPPTPVSRKRVRQGIAIATCIAGILLVVAASISSSKPTQPTATSNGLIFNGQTSYAMVPDFEVPIPGQSMIEVVVTPRAGRLPCNVVTWTGDTSLVLFIMQGRKWGIATLGNGKSALEVTVDEMAMDETCLVAARWIGDDLELWINGKKAETQPIAYPLFPNDPMLCFGGTPAGMLPDEQGTRFFRGTIHSLRLSKHPLPDPAVYRSGLDSQPSTLALFEMRAGQDNTTTDATDHRWTASLFDTRWAD</sequence>
<dbReference type="AlphaFoldDB" id="A0A5C6F3H1"/>
<evidence type="ECO:0000256" key="5">
    <source>
        <dbReference type="PROSITE-ProRule" id="PRU10141"/>
    </source>
</evidence>
<dbReference type="EMBL" id="SJPW01000004">
    <property type="protein sequence ID" value="TWU54339.1"/>
    <property type="molecule type" value="Genomic_DNA"/>
</dbReference>
<dbReference type="Gene3D" id="1.10.510.10">
    <property type="entry name" value="Transferase(Phosphotransferase) domain 1"/>
    <property type="match status" value="1"/>
</dbReference>
<evidence type="ECO:0000313" key="8">
    <source>
        <dbReference type="Proteomes" id="UP000318288"/>
    </source>
</evidence>
<evidence type="ECO:0000259" key="6">
    <source>
        <dbReference type="PROSITE" id="PS50011"/>
    </source>
</evidence>
<dbReference type="EC" id="2.7.11.1" evidence="7"/>
<dbReference type="SUPFAM" id="SSF49899">
    <property type="entry name" value="Concanavalin A-like lectins/glucanases"/>
    <property type="match status" value="1"/>
</dbReference>
<dbReference type="PANTHER" id="PTHR43289">
    <property type="entry name" value="MITOGEN-ACTIVATED PROTEIN KINASE KINASE KINASE 20-RELATED"/>
    <property type="match status" value="1"/>
</dbReference>
<dbReference type="InterPro" id="IPR017441">
    <property type="entry name" value="Protein_kinase_ATP_BS"/>
</dbReference>
<dbReference type="PROSITE" id="PS50011">
    <property type="entry name" value="PROTEIN_KINASE_DOM"/>
    <property type="match status" value="1"/>
</dbReference>
<evidence type="ECO:0000313" key="7">
    <source>
        <dbReference type="EMBL" id="TWU54339.1"/>
    </source>
</evidence>
<dbReference type="CDD" id="cd14014">
    <property type="entry name" value="STKc_PknB_like"/>
    <property type="match status" value="1"/>
</dbReference>
<comment type="caution">
    <text evidence="7">The sequence shown here is derived from an EMBL/GenBank/DDBJ whole genome shotgun (WGS) entry which is preliminary data.</text>
</comment>
<keyword evidence="3 7" id="KW-0418">Kinase</keyword>
<evidence type="ECO:0000256" key="4">
    <source>
        <dbReference type="ARBA" id="ARBA00022840"/>
    </source>
</evidence>
<feature type="binding site" evidence="5">
    <location>
        <position position="148"/>
    </location>
    <ligand>
        <name>ATP</name>
        <dbReference type="ChEBI" id="CHEBI:30616"/>
    </ligand>
</feature>
<dbReference type="InterPro" id="IPR000719">
    <property type="entry name" value="Prot_kinase_dom"/>
</dbReference>
<dbReference type="Pfam" id="PF00069">
    <property type="entry name" value="Pkinase"/>
    <property type="match status" value="1"/>
</dbReference>
<dbReference type="GO" id="GO:0005524">
    <property type="term" value="F:ATP binding"/>
    <property type="evidence" value="ECO:0007669"/>
    <property type="project" value="UniProtKB-UniRule"/>
</dbReference>
<dbReference type="InterPro" id="IPR013320">
    <property type="entry name" value="ConA-like_dom_sf"/>
</dbReference>
<dbReference type="PROSITE" id="PS00108">
    <property type="entry name" value="PROTEIN_KINASE_ST"/>
    <property type="match status" value="1"/>
</dbReference>
<organism evidence="7 8">
    <name type="scientific">Rubripirellula tenax</name>
    <dbReference type="NCBI Taxonomy" id="2528015"/>
    <lineage>
        <taxon>Bacteria</taxon>
        <taxon>Pseudomonadati</taxon>
        <taxon>Planctomycetota</taxon>
        <taxon>Planctomycetia</taxon>
        <taxon>Pirellulales</taxon>
        <taxon>Pirellulaceae</taxon>
        <taxon>Rubripirellula</taxon>
    </lineage>
</organism>
<evidence type="ECO:0000256" key="2">
    <source>
        <dbReference type="ARBA" id="ARBA00022741"/>
    </source>
</evidence>
<dbReference type="Proteomes" id="UP000318288">
    <property type="component" value="Unassembled WGS sequence"/>
</dbReference>
<dbReference type="OrthoDB" id="6111975at2"/>
<dbReference type="Gene3D" id="2.60.120.200">
    <property type="match status" value="1"/>
</dbReference>
<keyword evidence="2 5" id="KW-0547">Nucleotide-binding</keyword>
<accession>A0A5C6F3H1</accession>
<dbReference type="PROSITE" id="PS00107">
    <property type="entry name" value="PROTEIN_KINASE_ATP"/>
    <property type="match status" value="1"/>
</dbReference>
<keyword evidence="8" id="KW-1185">Reference proteome</keyword>
<reference evidence="7 8" key="1">
    <citation type="submission" date="2019-02" db="EMBL/GenBank/DDBJ databases">
        <title>Deep-cultivation of Planctomycetes and their phenomic and genomic characterization uncovers novel biology.</title>
        <authorList>
            <person name="Wiegand S."/>
            <person name="Jogler M."/>
            <person name="Boedeker C."/>
            <person name="Pinto D."/>
            <person name="Vollmers J."/>
            <person name="Rivas-Marin E."/>
            <person name="Kohn T."/>
            <person name="Peeters S.H."/>
            <person name="Heuer A."/>
            <person name="Rast P."/>
            <person name="Oberbeckmann S."/>
            <person name="Bunk B."/>
            <person name="Jeske O."/>
            <person name="Meyerdierks A."/>
            <person name="Storesund J.E."/>
            <person name="Kallscheuer N."/>
            <person name="Luecker S."/>
            <person name="Lage O.M."/>
            <person name="Pohl T."/>
            <person name="Merkel B.J."/>
            <person name="Hornburger P."/>
            <person name="Mueller R.-W."/>
            <person name="Bruemmer F."/>
            <person name="Labrenz M."/>
            <person name="Spormann A.M."/>
            <person name="Op Den Camp H."/>
            <person name="Overmann J."/>
            <person name="Amann R."/>
            <person name="Jetten M.S.M."/>
            <person name="Mascher T."/>
            <person name="Medema M.H."/>
            <person name="Devos D.P."/>
            <person name="Kaster A.-K."/>
            <person name="Ovreas L."/>
            <person name="Rohde M."/>
            <person name="Galperin M.Y."/>
            <person name="Jogler C."/>
        </authorList>
    </citation>
    <scope>NUCLEOTIDE SEQUENCE [LARGE SCALE GENOMIC DNA]</scope>
    <source>
        <strain evidence="7 8">Poly51</strain>
    </source>
</reference>
<dbReference type="InterPro" id="IPR008271">
    <property type="entry name" value="Ser/Thr_kinase_AS"/>
</dbReference>
<dbReference type="PANTHER" id="PTHR43289:SF6">
    <property type="entry name" value="SERINE_THREONINE-PROTEIN KINASE NEKL-3"/>
    <property type="match status" value="1"/>
</dbReference>
<evidence type="ECO:0000256" key="1">
    <source>
        <dbReference type="ARBA" id="ARBA00022679"/>
    </source>
</evidence>